<dbReference type="SUPFAM" id="SSF52047">
    <property type="entry name" value="RNI-like"/>
    <property type="match status" value="1"/>
</dbReference>
<reference evidence="1" key="2">
    <citation type="submission" date="2023-05" db="EMBL/GenBank/DDBJ databases">
        <authorList>
            <consortium name="Lawrence Berkeley National Laboratory"/>
            <person name="Steindorff A."/>
            <person name="Hensen N."/>
            <person name="Bonometti L."/>
            <person name="Westerberg I."/>
            <person name="Brannstrom I.O."/>
            <person name="Guillou S."/>
            <person name="Cros-Aarteil S."/>
            <person name="Calhoun S."/>
            <person name="Haridas S."/>
            <person name="Kuo A."/>
            <person name="Mondo S."/>
            <person name="Pangilinan J."/>
            <person name="Riley R."/>
            <person name="Labutti K."/>
            <person name="Andreopoulos B."/>
            <person name="Lipzen A."/>
            <person name="Chen C."/>
            <person name="Yanf M."/>
            <person name="Daum C."/>
            <person name="Ng V."/>
            <person name="Clum A."/>
            <person name="Ohm R."/>
            <person name="Martin F."/>
            <person name="Silar P."/>
            <person name="Natvig D."/>
            <person name="Lalanne C."/>
            <person name="Gautier V."/>
            <person name="Ament-Velasquez S.L."/>
            <person name="Kruys A."/>
            <person name="Hutchinson M.I."/>
            <person name="Powell A.J."/>
            <person name="Barry K."/>
            <person name="Miller A.N."/>
            <person name="Grigoriev I.V."/>
            <person name="Debuchy R."/>
            <person name="Gladieux P."/>
            <person name="Thoren M.H."/>
            <person name="Johannesson H."/>
        </authorList>
    </citation>
    <scope>NUCLEOTIDE SEQUENCE</scope>
    <source>
        <strain evidence="1">PSN309</strain>
    </source>
</reference>
<dbReference type="EMBL" id="MU864619">
    <property type="protein sequence ID" value="KAK4182715.1"/>
    <property type="molecule type" value="Genomic_DNA"/>
</dbReference>
<reference evidence="1" key="1">
    <citation type="journal article" date="2023" name="Mol. Phylogenet. Evol.">
        <title>Genome-scale phylogeny and comparative genomics of the fungal order Sordariales.</title>
        <authorList>
            <person name="Hensen N."/>
            <person name="Bonometti L."/>
            <person name="Westerberg I."/>
            <person name="Brannstrom I.O."/>
            <person name="Guillou S."/>
            <person name="Cros-Aarteil S."/>
            <person name="Calhoun S."/>
            <person name="Haridas S."/>
            <person name="Kuo A."/>
            <person name="Mondo S."/>
            <person name="Pangilinan J."/>
            <person name="Riley R."/>
            <person name="LaButti K."/>
            <person name="Andreopoulos B."/>
            <person name="Lipzen A."/>
            <person name="Chen C."/>
            <person name="Yan M."/>
            <person name="Daum C."/>
            <person name="Ng V."/>
            <person name="Clum A."/>
            <person name="Steindorff A."/>
            <person name="Ohm R.A."/>
            <person name="Martin F."/>
            <person name="Silar P."/>
            <person name="Natvig D.O."/>
            <person name="Lalanne C."/>
            <person name="Gautier V."/>
            <person name="Ament-Velasquez S.L."/>
            <person name="Kruys A."/>
            <person name="Hutchinson M.I."/>
            <person name="Powell A.J."/>
            <person name="Barry K."/>
            <person name="Miller A.N."/>
            <person name="Grigoriev I.V."/>
            <person name="Debuchy R."/>
            <person name="Gladieux P."/>
            <person name="Hiltunen Thoren M."/>
            <person name="Johannesson H."/>
        </authorList>
    </citation>
    <scope>NUCLEOTIDE SEQUENCE</scope>
    <source>
        <strain evidence="1">PSN309</strain>
    </source>
</reference>
<organism evidence="1 2">
    <name type="scientific">Podospora australis</name>
    <dbReference type="NCBI Taxonomy" id="1536484"/>
    <lineage>
        <taxon>Eukaryota</taxon>
        <taxon>Fungi</taxon>
        <taxon>Dikarya</taxon>
        <taxon>Ascomycota</taxon>
        <taxon>Pezizomycotina</taxon>
        <taxon>Sordariomycetes</taxon>
        <taxon>Sordariomycetidae</taxon>
        <taxon>Sordariales</taxon>
        <taxon>Podosporaceae</taxon>
        <taxon>Podospora</taxon>
    </lineage>
</organism>
<name>A0AAN6WIU9_9PEZI</name>
<dbReference type="Proteomes" id="UP001302126">
    <property type="component" value="Unassembled WGS sequence"/>
</dbReference>
<dbReference type="InterPro" id="IPR032675">
    <property type="entry name" value="LRR_dom_sf"/>
</dbReference>
<evidence type="ECO:0000313" key="2">
    <source>
        <dbReference type="Proteomes" id="UP001302126"/>
    </source>
</evidence>
<keyword evidence="2" id="KW-1185">Reference proteome</keyword>
<proteinExistence type="predicted"/>
<evidence type="ECO:0000313" key="1">
    <source>
        <dbReference type="EMBL" id="KAK4182715.1"/>
    </source>
</evidence>
<dbReference type="Gene3D" id="3.80.10.10">
    <property type="entry name" value="Ribonuclease Inhibitor"/>
    <property type="match status" value="1"/>
</dbReference>
<gene>
    <name evidence="1" type="ORF">QBC35DRAFT_146714</name>
</gene>
<comment type="caution">
    <text evidence="1">The sequence shown here is derived from an EMBL/GenBank/DDBJ whole genome shotgun (WGS) entry which is preliminary data.</text>
</comment>
<sequence>MDTPATAPQQTLSLLDVGDDVIMVILDELQETSPHSVVSLGLVHPLFNKLAQQYRYRELVFDHSSVACAQLNLINDSHLLSTIRSLSVTGDAEDDEQNHSWRLLADLVPEMTALKDVAIITSREIPAAIIHAIQNCRKARLHITFSTGVASGECLALQRLTGVANLHSLDLKATYIQPDSCLRVTKPLRDILLSCQNLRVLKLDLNEPQRGCVRYGPKKEYMGCGFHNGERPLAALEVLHLEHYPFGQLPPTDTEDAGGVNWSWDGYPGSEPEEDYWAATFDWTRLRVLRSSSPWYFSKFMPYLTALKEFQATSYWGVDSEDALSTFLAEVPSKLERIRAHDFESIGVDSLRRHSSHLKALHLHTPFLHQNGKWRERAMTADSLRLIRDHCEHLEELEIDLARDGEWPFEVLDVLASFPRLKTLSLWLELGQGWTSDSSTQGLVKPFATFASCSSLFKYLRDGSPAASKPSRLRELRVSTGTYHWEGPRGYGKPSPGAFWTKYNSSKFTCALSERDDEASEGVYVTTCPELSEKLNTAMQLALKQDKNPDEYLPGLKDASSSNHRSRRLFERLLVAWNGPTPRETWDSHY</sequence>
<protein>
    <recommendedName>
        <fullName evidence="3">F-box domain-containing protein</fullName>
    </recommendedName>
</protein>
<accession>A0AAN6WIU9</accession>
<evidence type="ECO:0008006" key="3">
    <source>
        <dbReference type="Google" id="ProtNLM"/>
    </source>
</evidence>
<dbReference type="AlphaFoldDB" id="A0AAN6WIU9"/>